<evidence type="ECO:0000256" key="14">
    <source>
        <dbReference type="ARBA" id="ARBA00023157"/>
    </source>
</evidence>
<dbReference type="GO" id="GO:0046872">
    <property type="term" value="F:metal ion binding"/>
    <property type="evidence" value="ECO:0007669"/>
    <property type="project" value="UniProtKB-KW"/>
</dbReference>
<evidence type="ECO:0000256" key="17">
    <source>
        <dbReference type="RuleBase" id="RU361242"/>
    </source>
</evidence>
<dbReference type="Gene3D" id="3.90.550.10">
    <property type="entry name" value="Spore Coat Polysaccharide Biosynthesis Protein SpsA, Chain A"/>
    <property type="match status" value="1"/>
</dbReference>
<evidence type="ECO:0000256" key="6">
    <source>
        <dbReference type="ARBA" id="ARBA00022679"/>
    </source>
</evidence>
<keyword evidence="13 17" id="KW-0472">Membrane</keyword>
<proteinExistence type="inferred from homology"/>
<keyword evidence="12 17" id="KW-0333">Golgi apparatus</keyword>
<dbReference type="Proteomes" id="UP001608902">
    <property type="component" value="Unassembled WGS sequence"/>
</dbReference>
<evidence type="ECO:0000256" key="5">
    <source>
        <dbReference type="ARBA" id="ARBA00022676"/>
    </source>
</evidence>
<evidence type="ECO:0000313" key="20">
    <source>
        <dbReference type="Proteomes" id="UP001608902"/>
    </source>
</evidence>
<name>A0ABD6EQ94_9BILA</name>
<accession>A0ABD6EQ94</accession>
<evidence type="ECO:0000256" key="9">
    <source>
        <dbReference type="ARBA" id="ARBA00022734"/>
    </source>
</evidence>
<dbReference type="AlphaFoldDB" id="A0ABD6EQ94"/>
<dbReference type="InterPro" id="IPR045885">
    <property type="entry name" value="GalNAc-T"/>
</dbReference>
<dbReference type="CDD" id="cd23433">
    <property type="entry name" value="beta-trefoil_Ricin_GALNT1-like"/>
    <property type="match status" value="1"/>
</dbReference>
<evidence type="ECO:0000256" key="8">
    <source>
        <dbReference type="ARBA" id="ARBA00022723"/>
    </source>
</evidence>
<comment type="subcellular location">
    <subcellularLocation>
        <location evidence="2 17">Golgi apparatus membrane</location>
        <topology evidence="2 17">Single-pass type II membrane protein</topology>
    </subcellularLocation>
</comment>
<evidence type="ECO:0000259" key="18">
    <source>
        <dbReference type="SMART" id="SM00458"/>
    </source>
</evidence>
<comment type="caution">
    <text evidence="19">The sequence shown here is derived from an EMBL/GenBank/DDBJ whole genome shotgun (WGS) entry which is preliminary data.</text>
</comment>
<evidence type="ECO:0000256" key="2">
    <source>
        <dbReference type="ARBA" id="ARBA00004323"/>
    </source>
</evidence>
<dbReference type="SMART" id="SM00458">
    <property type="entry name" value="RICIN"/>
    <property type="match status" value="1"/>
</dbReference>
<evidence type="ECO:0000256" key="12">
    <source>
        <dbReference type="ARBA" id="ARBA00023034"/>
    </source>
</evidence>
<evidence type="ECO:0000256" key="16">
    <source>
        <dbReference type="ARBA" id="ARBA00023211"/>
    </source>
</evidence>
<comment type="similarity">
    <text evidence="4 17">Belongs to the glycosyltransferase 2 family. GalNAc-T subfamily.</text>
</comment>
<organism evidence="19 20">
    <name type="scientific">Gnathostoma spinigerum</name>
    <dbReference type="NCBI Taxonomy" id="75299"/>
    <lineage>
        <taxon>Eukaryota</taxon>
        <taxon>Metazoa</taxon>
        <taxon>Ecdysozoa</taxon>
        <taxon>Nematoda</taxon>
        <taxon>Chromadorea</taxon>
        <taxon>Rhabditida</taxon>
        <taxon>Spirurina</taxon>
        <taxon>Gnathostomatomorpha</taxon>
        <taxon>Gnathostomatoidea</taxon>
        <taxon>Gnathostomatidae</taxon>
        <taxon>Gnathostoma</taxon>
    </lineage>
</organism>
<dbReference type="PANTHER" id="PTHR11675:SF101">
    <property type="entry name" value="POLYPEPTIDE N-ACETYLGALACTOSAMINYLTRANSFERASE 5"/>
    <property type="match status" value="1"/>
</dbReference>
<dbReference type="InterPro" id="IPR000772">
    <property type="entry name" value="Ricin_B_lectin"/>
</dbReference>
<dbReference type="Pfam" id="PF00535">
    <property type="entry name" value="Glycos_transf_2"/>
    <property type="match status" value="1"/>
</dbReference>
<dbReference type="GO" id="GO:0030246">
    <property type="term" value="F:carbohydrate binding"/>
    <property type="evidence" value="ECO:0007669"/>
    <property type="project" value="UniProtKB-KW"/>
</dbReference>
<keyword evidence="11 17" id="KW-1133">Transmembrane helix</keyword>
<keyword evidence="7 17" id="KW-0812">Transmembrane</keyword>
<dbReference type="InterPro" id="IPR029044">
    <property type="entry name" value="Nucleotide-diphossugar_trans"/>
</dbReference>
<dbReference type="GO" id="GO:0004653">
    <property type="term" value="F:polypeptide N-acetylgalactosaminyltransferase activity"/>
    <property type="evidence" value="ECO:0007669"/>
    <property type="project" value="UniProtKB-ARBA"/>
</dbReference>
<evidence type="ECO:0000256" key="4">
    <source>
        <dbReference type="ARBA" id="ARBA00005680"/>
    </source>
</evidence>
<keyword evidence="9 17" id="KW-0430">Lectin</keyword>
<keyword evidence="8" id="KW-0479">Metal-binding</keyword>
<sequence>MVGMRLRGDVLKAVLLTSCVWFLVDVAALFYFLDHGASRTLTKLRGERHSSVESTVRERSTLAVIDPQINAFLKGLIFAKDGPGEMGSAVHIDSSLEEEKKAKFKLNQFNLMASDMISINRSLPDYRSSKCRISASKYKEVRLPDVSIIIVFHNEAKSTLLRTIHSVINHSPPHLLREIVLVDDLSDRDYLHDPLDHYLLTLPLKIHIVHLKERSGLIRARLTGSELAQGKVLLFLDAHVEVTEGWLEPLLYRVAQNRKIAVAPIIDVISDETFEYITASDTTWGGFNWHLNFRWYPVPEREMERRGHDRSSPIQTPTIAGGLFAIDKQFFYDIGAYDRGMKVWGGENLEISFRIWTCGGSLEIHPCSRVGHVFRKQTPYTFPGGTANVIHHNAARTAEVWMDEYREFFYKMVPAAKTVDHGDISDRVKLREQLQCKSFRWYLDNVYPESPIPKEFRSIGYIRNLGLNKCIDTLGHKSGEKVGVTDCHGMGGNQAWSLTFEGEVRSDELCIGPKVVSRVDTPVQLYKCSTTSVVPTHQFDFDPKLKWLRHRSSSLCLDISRDMMSELRDCREGYLKQQWELEGYRE</sequence>
<dbReference type="Pfam" id="PF00652">
    <property type="entry name" value="Ricin_B_lectin"/>
    <property type="match status" value="1"/>
</dbReference>
<dbReference type="PANTHER" id="PTHR11675">
    <property type="entry name" value="N-ACETYLGALACTOSAMINYLTRANSFERASE"/>
    <property type="match status" value="1"/>
</dbReference>
<dbReference type="EC" id="2.4.1.-" evidence="17"/>
<dbReference type="GO" id="GO:0000139">
    <property type="term" value="C:Golgi membrane"/>
    <property type="evidence" value="ECO:0007669"/>
    <property type="project" value="UniProtKB-SubCell"/>
</dbReference>
<keyword evidence="15" id="KW-0325">Glycoprotein</keyword>
<evidence type="ECO:0000256" key="13">
    <source>
        <dbReference type="ARBA" id="ARBA00023136"/>
    </source>
</evidence>
<keyword evidence="16 17" id="KW-0464">Manganese</keyword>
<reference evidence="19 20" key="1">
    <citation type="submission" date="2024-08" db="EMBL/GenBank/DDBJ databases">
        <title>Gnathostoma spinigerum genome.</title>
        <authorList>
            <person name="Gonzalez-Bertolin B."/>
            <person name="Monzon S."/>
            <person name="Zaballos A."/>
            <person name="Jimenez P."/>
            <person name="Dekumyoy P."/>
            <person name="Varona S."/>
            <person name="Cuesta I."/>
            <person name="Sumanam S."/>
            <person name="Adisakwattana P."/>
            <person name="Gasser R.B."/>
            <person name="Hernandez-Gonzalez A."/>
            <person name="Young N.D."/>
            <person name="Perteguer M.J."/>
        </authorList>
    </citation>
    <scope>NUCLEOTIDE SEQUENCE [LARGE SCALE GENOMIC DNA]</scope>
    <source>
        <strain evidence="19">AL3</strain>
        <tissue evidence="19">Liver</tissue>
    </source>
</reference>
<dbReference type="EMBL" id="JBGFUD010003453">
    <property type="protein sequence ID" value="MFH4978727.1"/>
    <property type="molecule type" value="Genomic_DNA"/>
</dbReference>
<feature type="transmembrane region" description="Helical" evidence="17">
    <location>
        <begin position="12"/>
        <end position="33"/>
    </location>
</feature>
<dbReference type="PROSITE" id="PS50231">
    <property type="entry name" value="RICIN_B_LECTIN"/>
    <property type="match status" value="1"/>
</dbReference>
<dbReference type="FunFam" id="3.90.550.10:FF:000021">
    <property type="entry name" value="Polypeptide N-acetylgalactosaminyltransferase"/>
    <property type="match status" value="1"/>
</dbReference>
<dbReference type="SUPFAM" id="SSF50370">
    <property type="entry name" value="Ricin B-like lectins"/>
    <property type="match status" value="1"/>
</dbReference>
<evidence type="ECO:0000256" key="7">
    <source>
        <dbReference type="ARBA" id="ARBA00022692"/>
    </source>
</evidence>
<evidence type="ECO:0000256" key="1">
    <source>
        <dbReference type="ARBA" id="ARBA00001936"/>
    </source>
</evidence>
<keyword evidence="20" id="KW-1185">Reference proteome</keyword>
<keyword evidence="14 17" id="KW-1015">Disulfide bond</keyword>
<keyword evidence="5 17" id="KW-0328">Glycosyltransferase</keyword>
<comment type="cofactor">
    <cofactor evidence="1 17">
        <name>Mn(2+)</name>
        <dbReference type="ChEBI" id="CHEBI:29035"/>
    </cofactor>
</comment>
<evidence type="ECO:0000256" key="3">
    <source>
        <dbReference type="ARBA" id="ARBA00004922"/>
    </source>
</evidence>
<feature type="domain" description="Ricin B lectin" evidence="18">
    <location>
        <begin position="457"/>
        <end position="582"/>
    </location>
</feature>
<dbReference type="InterPro" id="IPR001173">
    <property type="entry name" value="Glyco_trans_2-like"/>
</dbReference>
<evidence type="ECO:0000256" key="11">
    <source>
        <dbReference type="ARBA" id="ARBA00022989"/>
    </source>
</evidence>
<gene>
    <name evidence="19" type="ORF">AB6A40_005436</name>
</gene>
<dbReference type="SUPFAM" id="SSF53448">
    <property type="entry name" value="Nucleotide-diphospho-sugar transferases"/>
    <property type="match status" value="1"/>
</dbReference>
<evidence type="ECO:0000256" key="15">
    <source>
        <dbReference type="ARBA" id="ARBA00023180"/>
    </source>
</evidence>
<dbReference type="CDD" id="cd02510">
    <property type="entry name" value="pp-GalNAc-T"/>
    <property type="match status" value="1"/>
</dbReference>
<comment type="pathway">
    <text evidence="3 17">Protein modification; protein glycosylation.</text>
</comment>
<evidence type="ECO:0000256" key="10">
    <source>
        <dbReference type="ARBA" id="ARBA00022968"/>
    </source>
</evidence>
<dbReference type="Gene3D" id="2.80.10.50">
    <property type="match status" value="1"/>
</dbReference>
<keyword evidence="10" id="KW-0735">Signal-anchor</keyword>
<dbReference type="InterPro" id="IPR035992">
    <property type="entry name" value="Ricin_B-like_lectins"/>
</dbReference>
<protein>
    <recommendedName>
        <fullName evidence="17">Polypeptide N-acetylgalactosaminyltransferase</fullName>
        <ecNumber evidence="17">2.4.1.-</ecNumber>
    </recommendedName>
    <alternativeName>
        <fullName evidence="17">Protein-UDP acetylgalactosaminyltransferase</fullName>
    </alternativeName>
</protein>
<keyword evidence="6 17" id="KW-0808">Transferase</keyword>
<evidence type="ECO:0000313" key="19">
    <source>
        <dbReference type="EMBL" id="MFH4978727.1"/>
    </source>
</evidence>